<dbReference type="AlphaFoldDB" id="A0A645CML0"/>
<keyword evidence="1" id="KW-0472">Membrane</keyword>
<sequence>MHNRNFFRTGIVVVGLVILFAPVLFYVSNRRENDAVSRIQVEQVLKNTWSQLEPAEQIEAIAGWSDGTVELIQANGITSDRYYVPEEYQGQQVYLVTFRSENYQITGNVEKLVDAVTGQIVGYNLRD</sequence>
<evidence type="ECO:0000256" key="1">
    <source>
        <dbReference type="SAM" id="Phobius"/>
    </source>
</evidence>
<evidence type="ECO:0000313" key="2">
    <source>
        <dbReference type="EMBL" id="MPM78002.1"/>
    </source>
</evidence>
<keyword evidence="1" id="KW-1133">Transmembrane helix</keyword>
<feature type="transmembrane region" description="Helical" evidence="1">
    <location>
        <begin position="6"/>
        <end position="27"/>
    </location>
</feature>
<accession>A0A645CML0</accession>
<evidence type="ECO:0008006" key="3">
    <source>
        <dbReference type="Google" id="ProtNLM"/>
    </source>
</evidence>
<organism evidence="2">
    <name type="scientific">bioreactor metagenome</name>
    <dbReference type="NCBI Taxonomy" id="1076179"/>
    <lineage>
        <taxon>unclassified sequences</taxon>
        <taxon>metagenomes</taxon>
        <taxon>ecological metagenomes</taxon>
    </lineage>
</organism>
<protein>
    <recommendedName>
        <fullName evidence="3">PepSY domain-containing protein</fullName>
    </recommendedName>
</protein>
<reference evidence="2" key="1">
    <citation type="submission" date="2019-08" db="EMBL/GenBank/DDBJ databases">
        <authorList>
            <person name="Kucharzyk K."/>
            <person name="Murdoch R.W."/>
            <person name="Higgins S."/>
            <person name="Loffler F."/>
        </authorList>
    </citation>
    <scope>NUCLEOTIDE SEQUENCE</scope>
</reference>
<proteinExistence type="predicted"/>
<gene>
    <name evidence="2" type="ORF">SDC9_125012</name>
</gene>
<keyword evidence="1" id="KW-0812">Transmembrane</keyword>
<comment type="caution">
    <text evidence="2">The sequence shown here is derived from an EMBL/GenBank/DDBJ whole genome shotgun (WGS) entry which is preliminary data.</text>
</comment>
<dbReference type="EMBL" id="VSSQ01028324">
    <property type="protein sequence ID" value="MPM78002.1"/>
    <property type="molecule type" value="Genomic_DNA"/>
</dbReference>
<name>A0A645CML0_9ZZZZ</name>